<dbReference type="PANTHER" id="PTHR22443:SF18">
    <property type="entry name" value="NON-SPECIFIC LETHAL 1, ISOFORM M"/>
    <property type="match status" value="1"/>
</dbReference>
<dbReference type="GO" id="GO:0044545">
    <property type="term" value="C:NSL complex"/>
    <property type="evidence" value="ECO:0007669"/>
    <property type="project" value="TreeGrafter"/>
</dbReference>
<dbReference type="PANTHER" id="PTHR22443">
    <property type="entry name" value="NON-SPECIFIC LETHAL 1, ISOFORM M"/>
    <property type="match status" value="1"/>
</dbReference>
<feature type="compositionally biased region" description="Basic residues" evidence="1">
    <location>
        <begin position="821"/>
        <end position="840"/>
    </location>
</feature>
<sequence length="1022" mass="111796">MAPALIAAKMDVNEHDYNLPKADGVVDGVRYVRIDESPDRLNDDQPVNGVSVSPAGQYARPVVSGVRTATPSDALCRPGEPAAKRIRQIVSHQPQQRVLMLNSSIQHHQQQQQQHQHQEPTRTVMYPEQDAHGYLGRTQMPPRKNLPFTTAPGDGTDPSTSSAVGAFGKPVVGGGGGGAAVLNQRGFRGGRQTQRGRGGRGQSNVNYNYVTSTYIPATGVYTQRGGMIKQHAGLTTVPANGRSTLNAVRPQMATTTTANAVNSVYRQNSLPPTLTPTSGIRPGQLGAMVSSSRTVPSAIKTPPQTPTIRSPAPIVHSSVIGRQVAAVPSSPRLVIAKSTAETKANASSPRATVVAPPPPQQPPVVTAPPTIGDRQTRLMRLTAELVDRSARLEYAQALYHGVDEVQTLVGRCIAASDGDAPPQKASARSKQAALEAKLEVMLKSKQFRFREEELRKKTPAELARLIRKYEARAGLCESVSPAAARYVLGQARPLTFDIDTSSRVERTVDALTGHVCDLLRVHDPAATDSSSDSDDDNDVGAHDGPRRKRLIRLGSGPSTSVLPQHYHPVSRSTATWKWHRERSSLASRYNWLMSQISDLDYKIRQQVDVCSQLQARKRPLDFEQPPSPSASDADQTCARVRALRSRPERKLVRTAGTFRWNNKTKRLATVHCGCSPPFGACVLCTGRTNNVDVPPDPCSQTTRERYAIVDPALHPVLSDAAAMTYERRLEAHLKRLSSNPKSSVPKRPPPSPSKIAKQNSAVQPASLTTDSAVRKKDEERKGNNVQGERKVSPLKLTIPRGAIKLNVGQKLVKKSAEAQRKKLSMKPKLKLSGKLKKQLGKSRQVAAQRSRLLSYGSKPFSSQHSPSKPPGKLASSRRNTINHPNTYDFDNIVIDPSVLAASKIEKLQYKEIATPGWRKIQLEPTDITLEPVVDLSEVEDIDNEVFIERHNVKESEERNRFQVYKDSVFTMGRRLTDVVASEVKQGRSRSGSIDAPRQLSDYGPTSVVPPFPARKFPMPTDF</sequence>
<feature type="compositionally biased region" description="Pro residues" evidence="1">
    <location>
        <begin position="355"/>
        <end position="366"/>
    </location>
</feature>
<evidence type="ECO:0000313" key="4">
    <source>
        <dbReference type="WBParaSite" id="PSAMB.scaffold3size181960.g460.t1"/>
    </source>
</evidence>
<keyword evidence="3" id="KW-1185">Reference proteome</keyword>
<evidence type="ECO:0000313" key="3">
    <source>
        <dbReference type="Proteomes" id="UP000887566"/>
    </source>
</evidence>
<dbReference type="GO" id="GO:0035035">
    <property type="term" value="F:histone acetyltransferase binding"/>
    <property type="evidence" value="ECO:0007669"/>
    <property type="project" value="TreeGrafter"/>
</dbReference>
<feature type="domain" description="PEHE" evidence="2">
    <location>
        <begin position="911"/>
        <end position="1022"/>
    </location>
</feature>
<dbReference type="WBParaSite" id="PSAMB.scaffold3size181960.g460.t1">
    <property type="protein sequence ID" value="PSAMB.scaffold3size181960.g460.t1"/>
    <property type="gene ID" value="PSAMB.scaffold3size181960.g460"/>
</dbReference>
<feature type="region of interest" description="Disordered" evidence="1">
    <location>
        <begin position="340"/>
        <end position="371"/>
    </location>
</feature>
<dbReference type="InterPro" id="IPR029332">
    <property type="entry name" value="PEHE_dom"/>
</dbReference>
<reference evidence="4" key="1">
    <citation type="submission" date="2022-11" db="UniProtKB">
        <authorList>
            <consortium name="WormBaseParasite"/>
        </authorList>
    </citation>
    <scope>IDENTIFICATION</scope>
</reference>
<dbReference type="InterPro" id="IPR026180">
    <property type="entry name" value="NSL1"/>
</dbReference>
<accession>A0A914WIV9</accession>
<feature type="region of interest" description="Disordered" evidence="1">
    <location>
        <begin position="984"/>
        <end position="1022"/>
    </location>
</feature>
<dbReference type="PROSITE" id="PS52052">
    <property type="entry name" value="PEHE"/>
    <property type="match status" value="1"/>
</dbReference>
<dbReference type="SMART" id="SM01300">
    <property type="entry name" value="PEHE"/>
    <property type="match status" value="1"/>
</dbReference>
<feature type="region of interest" description="Disordered" evidence="1">
    <location>
        <begin position="734"/>
        <end position="793"/>
    </location>
</feature>
<feature type="region of interest" description="Disordered" evidence="1">
    <location>
        <begin position="135"/>
        <end position="161"/>
    </location>
</feature>
<dbReference type="AlphaFoldDB" id="A0A914WIV9"/>
<feature type="region of interest" description="Disordered" evidence="1">
    <location>
        <begin position="817"/>
        <end position="881"/>
    </location>
</feature>
<dbReference type="Proteomes" id="UP000887566">
    <property type="component" value="Unplaced"/>
</dbReference>
<protein>
    <submittedName>
        <fullName evidence="4">PEHE domain-containing protein</fullName>
    </submittedName>
</protein>
<evidence type="ECO:0000259" key="2">
    <source>
        <dbReference type="PROSITE" id="PS52052"/>
    </source>
</evidence>
<organism evidence="3 4">
    <name type="scientific">Plectus sambesii</name>
    <dbReference type="NCBI Taxonomy" id="2011161"/>
    <lineage>
        <taxon>Eukaryota</taxon>
        <taxon>Metazoa</taxon>
        <taxon>Ecdysozoa</taxon>
        <taxon>Nematoda</taxon>
        <taxon>Chromadorea</taxon>
        <taxon>Plectida</taxon>
        <taxon>Plectina</taxon>
        <taxon>Plectoidea</taxon>
        <taxon>Plectidae</taxon>
        <taxon>Plectus</taxon>
    </lineage>
</organism>
<feature type="compositionally biased region" description="Polar residues" evidence="1">
    <location>
        <begin position="756"/>
        <end position="771"/>
    </location>
</feature>
<feature type="compositionally biased region" description="Polar residues" evidence="1">
    <location>
        <begin position="340"/>
        <end position="350"/>
    </location>
</feature>
<name>A0A914WIV9_9BILA</name>
<feature type="compositionally biased region" description="Basic and acidic residues" evidence="1">
    <location>
        <begin position="772"/>
        <end position="791"/>
    </location>
</feature>
<proteinExistence type="predicted"/>
<feature type="region of interest" description="Disordered" evidence="1">
    <location>
        <begin position="525"/>
        <end position="565"/>
    </location>
</feature>
<evidence type="ECO:0000256" key="1">
    <source>
        <dbReference type="SAM" id="MobiDB-lite"/>
    </source>
</evidence>